<accession>A0A8J6JVJ0</accession>
<dbReference type="AlphaFoldDB" id="A0A8J6JVJ0"/>
<organism evidence="3 4">
    <name type="scientific">Eleutherodactylus coqui</name>
    <name type="common">Puerto Rican coqui</name>
    <dbReference type="NCBI Taxonomy" id="57060"/>
    <lineage>
        <taxon>Eukaryota</taxon>
        <taxon>Metazoa</taxon>
        <taxon>Chordata</taxon>
        <taxon>Craniata</taxon>
        <taxon>Vertebrata</taxon>
        <taxon>Euteleostomi</taxon>
        <taxon>Amphibia</taxon>
        <taxon>Batrachia</taxon>
        <taxon>Anura</taxon>
        <taxon>Neobatrachia</taxon>
        <taxon>Hyloidea</taxon>
        <taxon>Eleutherodactylidae</taxon>
        <taxon>Eleutherodactylinae</taxon>
        <taxon>Eleutherodactylus</taxon>
        <taxon>Eleutherodactylus</taxon>
    </lineage>
</organism>
<dbReference type="PROSITE" id="PS51450">
    <property type="entry name" value="LRR"/>
    <property type="match status" value="2"/>
</dbReference>
<comment type="caution">
    <text evidence="3">The sequence shown here is derived from an EMBL/GenBank/DDBJ whole genome shotgun (WGS) entry which is preliminary data.</text>
</comment>
<dbReference type="EMBL" id="WNTK01000239">
    <property type="protein sequence ID" value="KAG9470662.1"/>
    <property type="molecule type" value="Genomic_DNA"/>
</dbReference>
<dbReference type="InterPro" id="IPR025875">
    <property type="entry name" value="Leu-rich_rpt_4"/>
</dbReference>
<dbReference type="Gene3D" id="3.80.10.10">
    <property type="entry name" value="Ribonuclease Inhibitor"/>
    <property type="match status" value="1"/>
</dbReference>
<evidence type="ECO:0000256" key="1">
    <source>
        <dbReference type="ARBA" id="ARBA00022614"/>
    </source>
</evidence>
<dbReference type="SMART" id="SM00365">
    <property type="entry name" value="LRR_SD22"/>
    <property type="match status" value="1"/>
</dbReference>
<keyword evidence="4" id="KW-1185">Reference proteome</keyword>
<dbReference type="OrthoDB" id="676979at2759"/>
<sequence length="195" mass="22208">MEEHYLAIASESLVLGHGRSLDDCRAAELERLVTINLSKQLLKQVEVLQACSALRSCTLANNYLTDITALRNCVQIIHLDLHGNQIQNLPGQEFWRQLKNLKLLYLHNNRIRSVQNVESLSSSPTLTGLTLYDTPLSLQKSYRHIVVNSIWSLKALDNFVVSDEEIIEDWTLQGKFKALSPDLYINMLLVFSKVM</sequence>
<dbReference type="InterPro" id="IPR032675">
    <property type="entry name" value="LRR_dom_sf"/>
</dbReference>
<keyword evidence="1" id="KW-0433">Leucine-rich repeat</keyword>
<reference evidence="3" key="1">
    <citation type="thesis" date="2020" institute="ProQuest LLC" country="789 East Eisenhower Parkway, Ann Arbor, MI, USA">
        <title>Comparative Genomics and Chromosome Evolution.</title>
        <authorList>
            <person name="Mudd A.B."/>
        </authorList>
    </citation>
    <scope>NUCLEOTIDE SEQUENCE</scope>
    <source>
        <strain evidence="3">HN-11 Male</strain>
        <tissue evidence="3">Kidney and liver</tissue>
    </source>
</reference>
<dbReference type="SUPFAM" id="SSF52058">
    <property type="entry name" value="L domain-like"/>
    <property type="match status" value="1"/>
</dbReference>
<evidence type="ECO:0000313" key="3">
    <source>
        <dbReference type="EMBL" id="KAG9470662.1"/>
    </source>
</evidence>
<dbReference type="PANTHER" id="PTHR46723:SF1">
    <property type="entry name" value="LEUCINE-RICH REPEAT AND IQ DOMAIN-CONTAINING PROTEIN 3"/>
    <property type="match status" value="1"/>
</dbReference>
<name>A0A8J6JVJ0_ELECQ</name>
<protein>
    <submittedName>
        <fullName evidence="3">Uncharacterized protein</fullName>
    </submittedName>
</protein>
<evidence type="ECO:0000313" key="4">
    <source>
        <dbReference type="Proteomes" id="UP000770717"/>
    </source>
</evidence>
<dbReference type="InterPro" id="IPR052859">
    <property type="entry name" value="LRR-IQ_domain_protein"/>
</dbReference>
<dbReference type="PANTHER" id="PTHR46723">
    <property type="entry name" value="LEUCINE-RICH REPEAT AND IQ DOMAIN-CONTAINING PROTEIN 3"/>
    <property type="match status" value="1"/>
</dbReference>
<keyword evidence="2" id="KW-0677">Repeat</keyword>
<dbReference type="Proteomes" id="UP000770717">
    <property type="component" value="Unassembled WGS sequence"/>
</dbReference>
<gene>
    <name evidence="3" type="ORF">GDO78_017050</name>
</gene>
<proteinExistence type="predicted"/>
<evidence type="ECO:0000256" key="2">
    <source>
        <dbReference type="ARBA" id="ARBA00022737"/>
    </source>
</evidence>
<dbReference type="InterPro" id="IPR001611">
    <property type="entry name" value="Leu-rich_rpt"/>
</dbReference>
<dbReference type="Pfam" id="PF12799">
    <property type="entry name" value="LRR_4"/>
    <property type="match status" value="1"/>
</dbReference>